<dbReference type="PROSITE" id="PS51449">
    <property type="entry name" value="MTTASE_N"/>
    <property type="match status" value="1"/>
</dbReference>
<dbReference type="OrthoDB" id="9805215at2"/>
<dbReference type="PROSITE" id="PS01278">
    <property type="entry name" value="MTTASE_RADICAL"/>
    <property type="match status" value="1"/>
</dbReference>
<dbReference type="InterPro" id="IPR007197">
    <property type="entry name" value="rSAM"/>
</dbReference>
<proteinExistence type="predicted"/>
<keyword evidence="2" id="KW-0004">4Fe-4S</keyword>
<dbReference type="GO" id="GO:0046872">
    <property type="term" value="F:metal ion binding"/>
    <property type="evidence" value="ECO:0007669"/>
    <property type="project" value="UniProtKB-KW"/>
</dbReference>
<evidence type="ECO:0000259" key="9">
    <source>
        <dbReference type="PROSITE" id="PS51918"/>
    </source>
</evidence>
<dbReference type="PANTHER" id="PTHR11918:SF45">
    <property type="entry name" value="THREONYLCARBAMOYLADENOSINE TRNA METHYLTHIOTRANSFERASE"/>
    <property type="match status" value="1"/>
</dbReference>
<dbReference type="Gene3D" id="3.40.50.12160">
    <property type="entry name" value="Methylthiotransferase, N-terminal domain"/>
    <property type="match status" value="1"/>
</dbReference>
<evidence type="ECO:0000256" key="1">
    <source>
        <dbReference type="ARBA" id="ARBA00001966"/>
    </source>
</evidence>
<dbReference type="GO" id="GO:0035598">
    <property type="term" value="F:tRNA (N(6)-L-threonylcarbamoyladenosine(37)-C(2))-methylthiotransferase activity"/>
    <property type="evidence" value="ECO:0007669"/>
    <property type="project" value="TreeGrafter"/>
</dbReference>
<dbReference type="EMBL" id="LGCM01000065">
    <property type="protein sequence ID" value="KPL75564.1"/>
    <property type="molecule type" value="Genomic_DNA"/>
</dbReference>
<organism evidence="10 11">
    <name type="scientific">Levilinea saccharolytica</name>
    <dbReference type="NCBI Taxonomy" id="229921"/>
    <lineage>
        <taxon>Bacteria</taxon>
        <taxon>Bacillati</taxon>
        <taxon>Chloroflexota</taxon>
        <taxon>Anaerolineae</taxon>
        <taxon>Anaerolineales</taxon>
        <taxon>Anaerolineaceae</taxon>
        <taxon>Levilinea</taxon>
    </lineage>
</organism>
<keyword evidence="6" id="KW-0408">Iron</keyword>
<dbReference type="InterPro" id="IPR023404">
    <property type="entry name" value="rSAM_horseshoe"/>
</dbReference>
<evidence type="ECO:0000313" key="10">
    <source>
        <dbReference type="EMBL" id="KPL75564.1"/>
    </source>
</evidence>
<dbReference type="InterPro" id="IPR013848">
    <property type="entry name" value="Methylthiotransferase_N"/>
</dbReference>
<evidence type="ECO:0000256" key="5">
    <source>
        <dbReference type="ARBA" id="ARBA00022723"/>
    </source>
</evidence>
<dbReference type="SUPFAM" id="SSF102114">
    <property type="entry name" value="Radical SAM enzymes"/>
    <property type="match status" value="1"/>
</dbReference>
<dbReference type="CDD" id="cd01335">
    <property type="entry name" value="Radical_SAM"/>
    <property type="match status" value="1"/>
</dbReference>
<keyword evidence="7" id="KW-0411">Iron-sulfur</keyword>
<dbReference type="InterPro" id="IPR058240">
    <property type="entry name" value="rSAM_sf"/>
</dbReference>
<feature type="domain" description="MTTase N-terminal" evidence="8">
    <location>
        <begin position="1"/>
        <end position="109"/>
    </location>
</feature>
<evidence type="ECO:0000256" key="6">
    <source>
        <dbReference type="ARBA" id="ARBA00023004"/>
    </source>
</evidence>
<evidence type="ECO:0000256" key="4">
    <source>
        <dbReference type="ARBA" id="ARBA00022691"/>
    </source>
</evidence>
<evidence type="ECO:0000313" key="11">
    <source>
        <dbReference type="Proteomes" id="UP000050501"/>
    </source>
</evidence>
<dbReference type="SFLD" id="SFLDG01082">
    <property type="entry name" value="B12-binding_domain_containing"/>
    <property type="match status" value="1"/>
</dbReference>
<comment type="caution">
    <text evidence="10">The sequence shown here is derived from an EMBL/GenBank/DDBJ whole genome shotgun (WGS) entry which is preliminary data.</text>
</comment>
<dbReference type="GO" id="GO:0051539">
    <property type="term" value="F:4 iron, 4 sulfur cluster binding"/>
    <property type="evidence" value="ECO:0007669"/>
    <property type="project" value="UniProtKB-KW"/>
</dbReference>
<evidence type="ECO:0000256" key="2">
    <source>
        <dbReference type="ARBA" id="ARBA00022485"/>
    </source>
</evidence>
<dbReference type="AlphaFoldDB" id="A0A0P6X815"/>
<dbReference type="Proteomes" id="UP000050501">
    <property type="component" value="Unassembled WGS sequence"/>
</dbReference>
<evidence type="ECO:0000259" key="8">
    <source>
        <dbReference type="PROSITE" id="PS51449"/>
    </source>
</evidence>
<feature type="domain" description="Radical SAM core" evidence="9">
    <location>
        <begin position="128"/>
        <end position="357"/>
    </location>
</feature>
<dbReference type="InterPro" id="IPR020612">
    <property type="entry name" value="Methylthiotransferase_CS"/>
</dbReference>
<reference evidence="10 11" key="1">
    <citation type="submission" date="2015-07" db="EMBL/GenBank/DDBJ databases">
        <title>Genome sequence of Levilinea saccharolytica DSM 16555.</title>
        <authorList>
            <person name="Hemp J."/>
            <person name="Ward L.M."/>
            <person name="Pace L.A."/>
            <person name="Fischer W.W."/>
        </authorList>
    </citation>
    <scope>NUCLEOTIDE SEQUENCE [LARGE SCALE GENOMIC DNA]</scope>
    <source>
        <strain evidence="10 11">KIBI-1</strain>
    </source>
</reference>
<keyword evidence="11" id="KW-1185">Reference proteome</keyword>
<dbReference type="STRING" id="229921.ADN01_17000"/>
<name>A0A0P6X815_9CHLR</name>
<protein>
    <submittedName>
        <fullName evidence="10">Uncharacterized protein</fullName>
    </submittedName>
</protein>
<keyword evidence="4" id="KW-0949">S-adenosyl-L-methionine</keyword>
<dbReference type="SFLD" id="SFLDG01061">
    <property type="entry name" value="methylthiotransferase"/>
    <property type="match status" value="1"/>
</dbReference>
<comment type="cofactor">
    <cofactor evidence="1">
        <name>[4Fe-4S] cluster</name>
        <dbReference type="ChEBI" id="CHEBI:49883"/>
    </cofactor>
</comment>
<dbReference type="PANTHER" id="PTHR11918">
    <property type="entry name" value="RADICAL SAM PROTEINS"/>
    <property type="match status" value="1"/>
</dbReference>
<dbReference type="PROSITE" id="PS51918">
    <property type="entry name" value="RADICAL_SAM"/>
    <property type="match status" value="1"/>
</dbReference>
<keyword evidence="5" id="KW-0479">Metal-binding</keyword>
<dbReference type="NCBIfam" id="TIGR00089">
    <property type="entry name" value="MiaB/RimO family radical SAM methylthiotransferase"/>
    <property type="match status" value="1"/>
</dbReference>
<dbReference type="InterPro" id="IPR038135">
    <property type="entry name" value="Methylthiotransferase_N_sf"/>
</dbReference>
<evidence type="ECO:0000256" key="3">
    <source>
        <dbReference type="ARBA" id="ARBA00022679"/>
    </source>
</evidence>
<dbReference type="Pfam" id="PF04055">
    <property type="entry name" value="Radical_SAM"/>
    <property type="match status" value="1"/>
</dbReference>
<keyword evidence="3" id="KW-0808">Transferase</keyword>
<dbReference type="RefSeq" id="WP_062417489.1">
    <property type="nucleotide sequence ID" value="NZ_DF967974.1"/>
</dbReference>
<dbReference type="InterPro" id="IPR005839">
    <property type="entry name" value="Methylthiotransferase"/>
</dbReference>
<dbReference type="Gene3D" id="3.80.30.20">
    <property type="entry name" value="tm_1862 like domain"/>
    <property type="match status" value="1"/>
</dbReference>
<sequence>MKVFLDSIGCRLNQSEIEAMAAQFRAAGHVVVDSPQGADLVVVNTCAVTSEAASDSRQKIRQAARAGAGEIVATGCWTTLEPQAALRLPGVARAVSNMDKDELVSQVLGLPQADFDLEPLAREPLPGLRQRTRAFIKVQDGCDNHCTFCITRVARGAGRSRTLAEVLGDVERAVQGGALEVVLTGVHLGSWGQDFQPRQHLADLVRGLLTHSSAARLRLSSLEPWDLDESFFQLWQDARLCRHLHLPLQAGSAAVLRRMARKTTPDQFRALVAQARAAVPEVAVTTDLLVGFPGEGEAEFAEGLAFVREMGFAGGHVFAFSPRPGTPAAGYADPVPAPVKKQRSALMRAAVAESAAAYAQSFVGRTVEVLWEVCSALGPEGWRMQGWTDQYVRVSAAAPQPLWNQISSVRLLRAQGETLEGEIVAARQG</sequence>
<accession>A0A0P6X815</accession>
<dbReference type="Pfam" id="PF00919">
    <property type="entry name" value="UPF0004"/>
    <property type="match status" value="1"/>
</dbReference>
<dbReference type="InterPro" id="IPR006638">
    <property type="entry name" value="Elp3/MiaA/NifB-like_rSAM"/>
</dbReference>
<dbReference type="SFLD" id="SFLDS00029">
    <property type="entry name" value="Radical_SAM"/>
    <property type="match status" value="1"/>
</dbReference>
<evidence type="ECO:0000256" key="7">
    <source>
        <dbReference type="ARBA" id="ARBA00023014"/>
    </source>
</evidence>
<dbReference type="PATRIC" id="fig|229921.5.peg.20"/>
<dbReference type="SMART" id="SM00729">
    <property type="entry name" value="Elp3"/>
    <property type="match status" value="1"/>
</dbReference>
<gene>
    <name evidence="10" type="ORF">ADN01_17000</name>
</gene>